<keyword evidence="6" id="KW-0472">Membrane</keyword>
<protein>
    <submittedName>
        <fullName evidence="7">ABC transporter ATP-binding protein</fullName>
    </submittedName>
</protein>
<organism evidence="7 8">
    <name type="scientific">Aeromonas caviae</name>
    <name type="common">Aeromonas punctata</name>
    <dbReference type="NCBI Taxonomy" id="648"/>
    <lineage>
        <taxon>Bacteria</taxon>
        <taxon>Pseudomonadati</taxon>
        <taxon>Pseudomonadota</taxon>
        <taxon>Gammaproteobacteria</taxon>
        <taxon>Aeromonadales</taxon>
        <taxon>Aeromonadaceae</taxon>
        <taxon>Aeromonas</taxon>
    </lineage>
</organism>
<geneLocation type="plasmid" evidence="7 8">
    <name>pWP2-W18-ESBL-01_1</name>
</geneLocation>
<gene>
    <name evidence="7" type="ORF">WP2W18E01_P10270</name>
</gene>
<dbReference type="EMBL" id="AP021928">
    <property type="protein sequence ID" value="BBQ32780.1"/>
    <property type="molecule type" value="Genomic_DNA"/>
</dbReference>
<dbReference type="Pfam" id="PF00005">
    <property type="entry name" value="ABC_tran"/>
    <property type="match status" value="1"/>
</dbReference>
<dbReference type="GO" id="GO:0005886">
    <property type="term" value="C:plasma membrane"/>
    <property type="evidence" value="ECO:0007669"/>
    <property type="project" value="UniProtKB-SubCell"/>
</dbReference>
<dbReference type="AlphaFoldDB" id="A0A6S5IP06"/>
<evidence type="ECO:0000256" key="3">
    <source>
        <dbReference type="ARBA" id="ARBA00022741"/>
    </source>
</evidence>
<dbReference type="PROSITE" id="PS50929">
    <property type="entry name" value="ABC_TM1F"/>
    <property type="match status" value="1"/>
</dbReference>
<proteinExistence type="predicted"/>
<keyword evidence="2" id="KW-0812">Transmembrane</keyword>
<evidence type="ECO:0000256" key="5">
    <source>
        <dbReference type="ARBA" id="ARBA00022989"/>
    </source>
</evidence>
<dbReference type="Gene3D" id="1.20.1560.10">
    <property type="entry name" value="ABC transporter type 1, transmembrane domain"/>
    <property type="match status" value="1"/>
</dbReference>
<name>A0A6S5IP06_AERCA</name>
<evidence type="ECO:0000313" key="8">
    <source>
        <dbReference type="Proteomes" id="UP000515756"/>
    </source>
</evidence>
<dbReference type="GO" id="GO:0140359">
    <property type="term" value="F:ABC-type transporter activity"/>
    <property type="evidence" value="ECO:0007669"/>
    <property type="project" value="InterPro"/>
</dbReference>
<evidence type="ECO:0000256" key="6">
    <source>
        <dbReference type="ARBA" id="ARBA00023136"/>
    </source>
</evidence>
<dbReference type="InterPro" id="IPR039421">
    <property type="entry name" value="Type_1_exporter"/>
</dbReference>
<dbReference type="InterPro" id="IPR036640">
    <property type="entry name" value="ABC1_TM_sf"/>
</dbReference>
<dbReference type="GO" id="GO:0034040">
    <property type="term" value="F:ATPase-coupled lipid transmembrane transporter activity"/>
    <property type="evidence" value="ECO:0007669"/>
    <property type="project" value="TreeGrafter"/>
</dbReference>
<dbReference type="PANTHER" id="PTHR24221">
    <property type="entry name" value="ATP-BINDING CASSETTE SUB-FAMILY B"/>
    <property type="match status" value="1"/>
</dbReference>
<dbReference type="GO" id="GO:0005524">
    <property type="term" value="F:ATP binding"/>
    <property type="evidence" value="ECO:0007669"/>
    <property type="project" value="UniProtKB-KW"/>
</dbReference>
<dbReference type="SMART" id="SM00382">
    <property type="entry name" value="AAA"/>
    <property type="match status" value="1"/>
</dbReference>
<comment type="subcellular location">
    <subcellularLocation>
        <location evidence="1">Cell membrane</location>
        <topology evidence="1">Multi-pass membrane protein</topology>
    </subcellularLocation>
</comment>
<keyword evidence="7" id="KW-0614">Plasmid</keyword>
<dbReference type="GO" id="GO:0016887">
    <property type="term" value="F:ATP hydrolysis activity"/>
    <property type="evidence" value="ECO:0007669"/>
    <property type="project" value="InterPro"/>
</dbReference>
<evidence type="ECO:0000256" key="1">
    <source>
        <dbReference type="ARBA" id="ARBA00004651"/>
    </source>
</evidence>
<dbReference type="SUPFAM" id="SSF90123">
    <property type="entry name" value="ABC transporter transmembrane region"/>
    <property type="match status" value="1"/>
</dbReference>
<reference evidence="7 8" key="1">
    <citation type="submission" date="2019-12" db="EMBL/GenBank/DDBJ databases">
        <title>complete genome sequences of Aeromonas caviae str. WP2-W18-ESBL-01 isolated from wastewater treatment plant effluent.</title>
        <authorList>
            <person name="Sekizuka T."/>
            <person name="Itokawa K."/>
            <person name="Yatsu K."/>
            <person name="Inamine Y."/>
            <person name="Kuroda M."/>
        </authorList>
    </citation>
    <scope>NUCLEOTIDE SEQUENCE [LARGE SCALE GENOMIC DNA]</scope>
    <source>
        <strain evidence="7 8">WP2-W18-ESBL-01</strain>
        <plasmid evidence="7 8">pWP2-W18-ESBL-01_1</plasmid>
    </source>
</reference>
<dbReference type="InterPro" id="IPR003593">
    <property type="entry name" value="AAA+_ATPase"/>
</dbReference>
<evidence type="ECO:0000313" key="7">
    <source>
        <dbReference type="EMBL" id="BBQ32780.1"/>
    </source>
</evidence>
<dbReference type="InterPro" id="IPR003439">
    <property type="entry name" value="ABC_transporter-like_ATP-bd"/>
</dbReference>
<sequence>MKTFMPVIEWVAEACQMLHPQVVRPSARQMARLIADAEPKGGPVQEQEQFQRQRAVITNLFIEMRLTPPRWRDSMDETKLPLLAFIPGLGWGVISGKVADGQWKVETPQGAHTLARLPQGTVYTQVDVETLYNDPKPARALFIKALLSNRRLYAWVAVAAFFGNLLALAGSLYSMQVYDRVLPTEHASTLIVLMIGTLLAAFTEFVIKLSRQGILEYATKSMDLSLSDQIYKRLLQVRMDQFPASVGTLSSQVRGYETIRGFMSNTTMFFAIDTPFAFLFLAVILLLAGPVVAAVPFVFLIISLCVGVFYRRKIAAHAQSGNDYSNKKMGLLVETIENAESVKASGIGWLHASRWSILEKNSVESAMQVRRYGELAGSFAAFMQQASYITLVSVGAYIAISGHDLTMGALIASSILSGRILAPIAALPGLMVQWAHARAALLELENMFTLQTDNFGVTNALTPERIRGEFRLSDIVFSYPGRQNSLRLPLLTIKAGDKVGVLGAIGSGKSTLLKLLAGLYKPERGSVLLDGLDIQHIARNHLSEHIGYCPQSGRLFAGTLRDNLLFGMFGISEEDVLNACRMTGLDAAITNHPKGLNLDITEGGVGLSVGQKQLVTLTRLLLAKPEVWLLDEPTAAMDDMTERKCINALKAVIRPEHTVVLVTHKPALLELVNRIVVVNSLGQGIVRDCHISELLKPSTTINSATPVSTAL</sequence>
<dbReference type="Proteomes" id="UP000515756">
    <property type="component" value="Plasmid pWP2-W18-ESBL-01_1"/>
</dbReference>
<keyword evidence="3" id="KW-0547">Nucleotide-binding</keyword>
<dbReference type="PANTHER" id="PTHR24221:SF248">
    <property type="entry name" value="ABC TRANSPORTER TRANSMEMBRANE REGION"/>
    <property type="match status" value="1"/>
</dbReference>
<dbReference type="InterPro" id="IPR011527">
    <property type="entry name" value="ABC1_TM_dom"/>
</dbReference>
<evidence type="ECO:0000256" key="2">
    <source>
        <dbReference type="ARBA" id="ARBA00022692"/>
    </source>
</evidence>
<dbReference type="PROSITE" id="PS50893">
    <property type="entry name" value="ABC_TRANSPORTER_2"/>
    <property type="match status" value="1"/>
</dbReference>
<dbReference type="InterPro" id="IPR027417">
    <property type="entry name" value="P-loop_NTPase"/>
</dbReference>
<dbReference type="Pfam" id="PF00664">
    <property type="entry name" value="ABC_membrane"/>
    <property type="match status" value="1"/>
</dbReference>
<dbReference type="Gene3D" id="3.40.50.300">
    <property type="entry name" value="P-loop containing nucleotide triphosphate hydrolases"/>
    <property type="match status" value="1"/>
</dbReference>
<keyword evidence="5" id="KW-1133">Transmembrane helix</keyword>
<accession>A0A6S5IP06</accession>
<keyword evidence="4 7" id="KW-0067">ATP-binding</keyword>
<dbReference type="SUPFAM" id="SSF52540">
    <property type="entry name" value="P-loop containing nucleoside triphosphate hydrolases"/>
    <property type="match status" value="1"/>
</dbReference>
<evidence type="ECO:0000256" key="4">
    <source>
        <dbReference type="ARBA" id="ARBA00022840"/>
    </source>
</evidence>